<reference evidence="2 3" key="1">
    <citation type="submission" date="2017-11" db="EMBL/GenBank/DDBJ databases">
        <title>Genome-resolved metagenomics identifies genetic mobility, metabolic interactions, and unexpected diversity in perchlorate-reducing communities.</title>
        <authorList>
            <person name="Barnum T.P."/>
            <person name="Figueroa I.A."/>
            <person name="Carlstrom C.I."/>
            <person name="Lucas L.N."/>
            <person name="Engelbrektson A.L."/>
            <person name="Coates J.D."/>
        </authorList>
    </citation>
    <scope>NUCLEOTIDE SEQUENCE [LARGE SCALE GENOMIC DNA]</scope>
    <source>
        <strain evidence="2">BM706</strain>
    </source>
</reference>
<evidence type="ECO:0000256" key="1">
    <source>
        <dbReference type="SAM" id="SignalP"/>
    </source>
</evidence>
<dbReference type="InterPro" id="IPR011990">
    <property type="entry name" value="TPR-like_helical_dom_sf"/>
</dbReference>
<gene>
    <name evidence="2" type="ORF">C0601_12030</name>
</gene>
<dbReference type="PROSITE" id="PS51257">
    <property type="entry name" value="PROKAR_LIPOPROTEIN"/>
    <property type="match status" value="1"/>
</dbReference>
<feature type="chain" id="PRO_5014840451" description="Outer membrane lipoprotein BamD-like domain-containing protein" evidence="1">
    <location>
        <begin position="21"/>
        <end position="417"/>
    </location>
</feature>
<evidence type="ECO:0000313" key="3">
    <source>
        <dbReference type="Proteomes" id="UP000234857"/>
    </source>
</evidence>
<evidence type="ECO:0000313" key="2">
    <source>
        <dbReference type="EMBL" id="PLX15810.1"/>
    </source>
</evidence>
<accession>A0A2N5ZAX0</accession>
<organism evidence="2 3">
    <name type="scientific">Muiribacterium halophilum</name>
    <dbReference type="NCBI Taxonomy" id="2053465"/>
    <lineage>
        <taxon>Bacteria</taxon>
        <taxon>Candidatus Muiribacteriota</taxon>
        <taxon>Candidatus Muiribacteriia</taxon>
        <taxon>Candidatus Muiribacteriales</taxon>
        <taxon>Candidatus Muiribacteriaceae</taxon>
        <taxon>Candidatus Muiribacterium</taxon>
    </lineage>
</organism>
<protein>
    <recommendedName>
        <fullName evidence="4">Outer membrane lipoprotein BamD-like domain-containing protein</fullName>
    </recommendedName>
</protein>
<comment type="caution">
    <text evidence="2">The sequence shown here is derived from an EMBL/GenBank/DDBJ whole genome shotgun (WGS) entry which is preliminary data.</text>
</comment>
<proteinExistence type="predicted"/>
<sequence length="417" mass="48814">MKRFIIVIFLISISCFNIIAQTSDLLIEDPAKKLFDEAMSYYRSKDQMRAKEDFIELINNYGTSNYARQSYFYLGKVYRSLSQEQMDKSIDLLKKAALAFSGTEVEKSALKEIADIYREAGRVDNLLNTLTRLVNTFPRSLDMMSVYMEIADLKKESKEKAEFLEKYLNNFEDAPDRDQIKKRLFVYYVDSGNITKATDIWKNIEQGLLPIESSVEFLIKKGEWDLARKYLKVLEKRDPENAKKKEELIAQKTYNLDEITRKAKEAYQDSDYDSPVVILKYVDLLALDNKKNEALNVLEDSYEDHFRNNSVFEPVYLYKTGVILSDQVKYFLDETGSRYIKDTSSIKKARERFETLIDVYEDSPLVKDALYKIITIDKDHLFMWDDLKEKAKILVDEYPDSDEAEKAQAILEKYGWN</sequence>
<dbReference type="EMBL" id="PKTG01000129">
    <property type="protein sequence ID" value="PLX15810.1"/>
    <property type="molecule type" value="Genomic_DNA"/>
</dbReference>
<name>A0A2N5ZAX0_MUIH1</name>
<dbReference type="SUPFAM" id="SSF48452">
    <property type="entry name" value="TPR-like"/>
    <property type="match status" value="1"/>
</dbReference>
<keyword evidence="1" id="KW-0732">Signal</keyword>
<dbReference type="AlphaFoldDB" id="A0A2N5ZAX0"/>
<feature type="signal peptide" evidence="1">
    <location>
        <begin position="1"/>
        <end position="20"/>
    </location>
</feature>
<evidence type="ECO:0008006" key="4">
    <source>
        <dbReference type="Google" id="ProtNLM"/>
    </source>
</evidence>
<dbReference type="Gene3D" id="1.25.40.10">
    <property type="entry name" value="Tetratricopeptide repeat domain"/>
    <property type="match status" value="2"/>
</dbReference>
<dbReference type="Proteomes" id="UP000234857">
    <property type="component" value="Unassembled WGS sequence"/>
</dbReference>